<dbReference type="InterPro" id="IPR000917">
    <property type="entry name" value="Sulfatase_N"/>
</dbReference>
<dbReference type="AlphaFoldDB" id="A0A8J3DC93"/>
<accession>A0A8J3DC93</accession>
<dbReference type="InterPro" id="IPR011658">
    <property type="entry name" value="PA14_dom"/>
</dbReference>
<proteinExistence type="predicted"/>
<evidence type="ECO:0000313" key="2">
    <source>
        <dbReference type="EMBL" id="GHB88134.1"/>
    </source>
</evidence>
<evidence type="ECO:0000259" key="1">
    <source>
        <dbReference type="PROSITE" id="PS51820"/>
    </source>
</evidence>
<dbReference type="Pfam" id="PF00884">
    <property type="entry name" value="Sulfatase"/>
    <property type="match status" value="1"/>
</dbReference>
<gene>
    <name evidence="2" type="ORF">GCM10007390_50220</name>
</gene>
<dbReference type="SMART" id="SM00758">
    <property type="entry name" value="PA14"/>
    <property type="match status" value="1"/>
</dbReference>
<dbReference type="PROSITE" id="PS51820">
    <property type="entry name" value="PA14"/>
    <property type="match status" value="1"/>
</dbReference>
<dbReference type="EMBL" id="BMXF01000009">
    <property type="protein sequence ID" value="GHB88134.1"/>
    <property type="molecule type" value="Genomic_DNA"/>
</dbReference>
<dbReference type="Proteomes" id="UP000598271">
    <property type="component" value="Unassembled WGS sequence"/>
</dbReference>
<dbReference type="SUPFAM" id="SSF56988">
    <property type="entry name" value="Anthrax protective antigen"/>
    <property type="match status" value="1"/>
</dbReference>
<dbReference type="PANTHER" id="PTHR43751">
    <property type="entry name" value="SULFATASE"/>
    <property type="match status" value="1"/>
</dbReference>
<reference evidence="2 3" key="1">
    <citation type="journal article" date="2014" name="Int. J. Syst. Evol. Microbiol.">
        <title>Complete genome sequence of Corynebacterium casei LMG S-19264T (=DSM 44701T), isolated from a smear-ripened cheese.</title>
        <authorList>
            <consortium name="US DOE Joint Genome Institute (JGI-PGF)"/>
            <person name="Walter F."/>
            <person name="Albersmeier A."/>
            <person name="Kalinowski J."/>
            <person name="Ruckert C."/>
        </authorList>
    </citation>
    <scope>NUCLEOTIDE SEQUENCE [LARGE SCALE GENOMIC DNA]</scope>
    <source>
        <strain evidence="2 3">KCTC 12866</strain>
    </source>
</reference>
<sequence length="680" mass="75306">MLLAVFSQTTASAQKQPNVIFILVDDMGWGDVGTFWQNQRKQKNDRSEPWEYTPALDAMAAGGATLTHHYCAAPVCAPSRSSIMLGVSQGHANVRDNQFDKALQDTYTMPSVLKQAGYRTALVGKWGLQGQTDNEPNWPAHPLNRGFDYSFAYIRHRDGHEHYPKEGIYRGAKEVWEDKTNIGDQLDKCYTTDLWTAAAKRWITGTKKSAPNEPFFLYLAYDTPHAVLEVPTQAYPKGGGLKGGLQWTGKPGQMITTASGTPDSFIHPDYANATYDDDKNPQTPEVAWPDTYKRYATSCRRIDDGIGDIMTLLKDLKIDDNTMVVFMSDNGPSVESYLPDSYVDYVPTFFNSFGPFDGIKRDLWEGGVRMPTLVRWPGRIPGGQTIASPSASYDWLATFADAAGIAAPARLDGVSLLPELSGKGKRQESTVYIEYDQNGKTPDFEEFSPNHRSRKRNQMQKIRKGNLVGVRYNIAGADDDFEIYDVVADPQETKNLASDKKYAALQQEFKNRVLQIRRPDKEAKRPYDDALVPAVDPGGKMQAGMKWHTAAGDFPWVSALTDAQFKGQGTSATLDISKTKLHAGMVAYEGFLKIPEDGTYTFDMSADGGFILRIHQALVIDNSHGTTAGNQQSGDMKLAAGYHPFTVYYHKSGKAKGSLELSCRKAGGSSMEMAGLFFHQ</sequence>
<dbReference type="InterPro" id="IPR017850">
    <property type="entry name" value="Alkaline_phosphatase_core_sf"/>
</dbReference>
<dbReference type="Pfam" id="PF07691">
    <property type="entry name" value="PA14"/>
    <property type="match status" value="1"/>
</dbReference>
<protein>
    <submittedName>
        <fullName evidence="2">N-acetylgalactosamine-6-sulfatase</fullName>
    </submittedName>
</protein>
<keyword evidence="3" id="KW-1185">Reference proteome</keyword>
<dbReference type="Gene3D" id="3.40.720.10">
    <property type="entry name" value="Alkaline Phosphatase, subunit A"/>
    <property type="match status" value="1"/>
</dbReference>
<comment type="caution">
    <text evidence="2">The sequence shown here is derived from an EMBL/GenBank/DDBJ whole genome shotgun (WGS) entry which is preliminary data.</text>
</comment>
<name>A0A8J3DC93_9BACT</name>
<organism evidence="2 3">
    <name type="scientific">Persicitalea jodogahamensis</name>
    <dbReference type="NCBI Taxonomy" id="402147"/>
    <lineage>
        <taxon>Bacteria</taxon>
        <taxon>Pseudomonadati</taxon>
        <taxon>Bacteroidota</taxon>
        <taxon>Cytophagia</taxon>
        <taxon>Cytophagales</taxon>
        <taxon>Spirosomataceae</taxon>
        <taxon>Persicitalea</taxon>
    </lineage>
</organism>
<dbReference type="PANTHER" id="PTHR43751:SF3">
    <property type="entry name" value="SULFATASE N-TERMINAL DOMAIN-CONTAINING PROTEIN"/>
    <property type="match status" value="1"/>
</dbReference>
<dbReference type="InterPro" id="IPR052701">
    <property type="entry name" value="GAG_Ulvan_Degrading_Sulfatases"/>
</dbReference>
<dbReference type="Gene3D" id="2.60.120.380">
    <property type="match status" value="1"/>
</dbReference>
<dbReference type="SUPFAM" id="SSF53649">
    <property type="entry name" value="Alkaline phosphatase-like"/>
    <property type="match status" value="1"/>
</dbReference>
<dbReference type="InterPro" id="IPR037524">
    <property type="entry name" value="PA14/GLEYA"/>
</dbReference>
<feature type="domain" description="PA14" evidence="1">
    <location>
        <begin position="540"/>
        <end position="677"/>
    </location>
</feature>
<evidence type="ECO:0000313" key="3">
    <source>
        <dbReference type="Proteomes" id="UP000598271"/>
    </source>
</evidence>